<dbReference type="PANTHER" id="PTHR36932:SF1">
    <property type="entry name" value="CAPSULAR POLYSACCHARIDE BIOSYNTHESIS PROTEIN"/>
    <property type="match status" value="1"/>
</dbReference>
<name>A0A8J3BSD1_9ACTN</name>
<proteinExistence type="predicted"/>
<dbReference type="EMBL" id="BMMX01000001">
    <property type="protein sequence ID" value="GGK73800.1"/>
    <property type="molecule type" value="Genomic_DNA"/>
</dbReference>
<evidence type="ECO:0008006" key="3">
    <source>
        <dbReference type="Google" id="ProtNLM"/>
    </source>
</evidence>
<dbReference type="PANTHER" id="PTHR36932">
    <property type="entry name" value="CAPSULAR POLYSACCHARIDE BIOSYNTHESIS PROTEIN"/>
    <property type="match status" value="1"/>
</dbReference>
<reference evidence="1" key="2">
    <citation type="submission" date="2020-09" db="EMBL/GenBank/DDBJ databases">
        <authorList>
            <person name="Sun Q."/>
            <person name="Zhou Y."/>
        </authorList>
    </citation>
    <scope>NUCLEOTIDE SEQUENCE</scope>
    <source>
        <strain evidence="1">CGMCC 4.7299</strain>
    </source>
</reference>
<dbReference type="AlphaFoldDB" id="A0A8J3BSD1"/>
<evidence type="ECO:0000313" key="1">
    <source>
        <dbReference type="EMBL" id="GGK73800.1"/>
    </source>
</evidence>
<comment type="caution">
    <text evidence="1">The sequence shown here is derived from an EMBL/GenBank/DDBJ whole genome shotgun (WGS) entry which is preliminary data.</text>
</comment>
<protein>
    <recommendedName>
        <fullName evidence="3">Phenylacetate-CoA ligase</fullName>
    </recommendedName>
</protein>
<dbReference type="InterPro" id="IPR053158">
    <property type="entry name" value="CapK_Type1_Caps_Biosynth"/>
</dbReference>
<keyword evidence="2" id="KW-1185">Reference proteome</keyword>
<gene>
    <name evidence="1" type="ORF">GCM10012284_04660</name>
</gene>
<dbReference type="Gene3D" id="3.40.50.12780">
    <property type="entry name" value="N-terminal domain of ligase-like"/>
    <property type="match status" value="1"/>
</dbReference>
<dbReference type="Proteomes" id="UP000656042">
    <property type="component" value="Unassembled WGS sequence"/>
</dbReference>
<sequence>MIDARELTPSTEVTVLINTAERWKRFCAAQDEARARMGIMPGLDYYEPRLREVWQRARRTPAYEHLCSYSAAAFQEIRSTSKDELKATPWNYVVPQTGPGAKYYETTGTTGRVTPTPRLADDIILNVVSVGEAWRRVLSPDDRVIILLPSDVVPVADLVAGVCEYLGIPHTRAYPFTTGICDWDRIIGIWRHLRPTAMFLAPGVAMQFTRLAKRRGVLPELREPVQRMMLLGEVNTAPLRRRLGQWWDAVAHDASYGSTETGTLAATCTFGQLHLLPCANYFELATDAGLVGLPAEGRGRLVVTPLNLFARPVLRLDTGDDVTIGGDCDCGDAAPIVSVGGRGTDMVHVRGTSMSVRAIEEVVYSASSATGYLLEIGADGGYARLVLERDIDWDRAAEPGLARRVLAATSDALGLSWDDVVFVNSLPETTKAGASQKSWKRSNVRVLDGTQQ</sequence>
<reference evidence="1" key="1">
    <citation type="journal article" date="2014" name="Int. J. Syst. Evol. Microbiol.">
        <title>Complete genome sequence of Corynebacterium casei LMG S-19264T (=DSM 44701T), isolated from a smear-ripened cheese.</title>
        <authorList>
            <consortium name="US DOE Joint Genome Institute (JGI-PGF)"/>
            <person name="Walter F."/>
            <person name="Albersmeier A."/>
            <person name="Kalinowski J."/>
            <person name="Ruckert C."/>
        </authorList>
    </citation>
    <scope>NUCLEOTIDE SEQUENCE</scope>
    <source>
        <strain evidence="1">CGMCC 4.7299</strain>
    </source>
</reference>
<dbReference type="SUPFAM" id="SSF56801">
    <property type="entry name" value="Acetyl-CoA synthetase-like"/>
    <property type="match status" value="1"/>
</dbReference>
<dbReference type="InterPro" id="IPR042099">
    <property type="entry name" value="ANL_N_sf"/>
</dbReference>
<evidence type="ECO:0000313" key="2">
    <source>
        <dbReference type="Proteomes" id="UP000656042"/>
    </source>
</evidence>
<accession>A0A8J3BSD1</accession>
<organism evidence="1 2">
    <name type="scientific">Mangrovihabitans endophyticus</name>
    <dbReference type="NCBI Taxonomy" id="1751298"/>
    <lineage>
        <taxon>Bacteria</taxon>
        <taxon>Bacillati</taxon>
        <taxon>Actinomycetota</taxon>
        <taxon>Actinomycetes</taxon>
        <taxon>Micromonosporales</taxon>
        <taxon>Micromonosporaceae</taxon>
        <taxon>Mangrovihabitans</taxon>
    </lineage>
</organism>